<gene>
    <name evidence="1" type="ORF">ABZ508_10620</name>
</gene>
<dbReference type="RefSeq" id="WP_356581047.1">
    <property type="nucleotide sequence ID" value="NZ_JBEXZO010000070.1"/>
</dbReference>
<comment type="caution">
    <text evidence="1">The sequence shown here is derived from an EMBL/GenBank/DDBJ whole genome shotgun (WGS) entry which is preliminary data.</text>
</comment>
<protein>
    <submittedName>
        <fullName evidence="1">Uncharacterized protein</fullName>
    </submittedName>
</protein>
<proteinExistence type="predicted"/>
<dbReference type="Proteomes" id="UP001550378">
    <property type="component" value="Unassembled WGS sequence"/>
</dbReference>
<evidence type="ECO:0000313" key="1">
    <source>
        <dbReference type="EMBL" id="MEU0707811.1"/>
    </source>
</evidence>
<dbReference type="EMBL" id="JBEXZR010000006">
    <property type="protein sequence ID" value="MEU0707811.1"/>
    <property type="molecule type" value="Genomic_DNA"/>
</dbReference>
<reference evidence="1 2" key="1">
    <citation type="submission" date="2024-06" db="EMBL/GenBank/DDBJ databases">
        <title>The Natural Products Discovery Center: Release of the First 8490 Sequenced Strains for Exploring Actinobacteria Biosynthetic Diversity.</title>
        <authorList>
            <person name="Kalkreuter E."/>
            <person name="Kautsar S.A."/>
            <person name="Yang D."/>
            <person name="Bader C.D."/>
            <person name="Teijaro C.N."/>
            <person name="Fluegel L."/>
            <person name="Davis C.M."/>
            <person name="Simpson J.R."/>
            <person name="Lauterbach L."/>
            <person name="Steele A.D."/>
            <person name="Gui C."/>
            <person name="Meng S."/>
            <person name="Li G."/>
            <person name="Viehrig K."/>
            <person name="Ye F."/>
            <person name="Su P."/>
            <person name="Kiefer A.F."/>
            <person name="Nichols A."/>
            <person name="Cepeda A.J."/>
            <person name="Yan W."/>
            <person name="Fan B."/>
            <person name="Jiang Y."/>
            <person name="Adhikari A."/>
            <person name="Zheng C.-J."/>
            <person name="Schuster L."/>
            <person name="Cowan T.M."/>
            <person name="Smanski M.J."/>
            <person name="Chevrette M.G."/>
            <person name="De Carvalho L.P.S."/>
            <person name="Shen B."/>
        </authorList>
    </citation>
    <scope>NUCLEOTIDE SEQUENCE [LARGE SCALE GENOMIC DNA]</scope>
    <source>
        <strain evidence="1 2">NPDC006337</strain>
    </source>
</reference>
<organism evidence="1 2">
    <name type="scientific">Streptomyces lavendulocolor</name>
    <dbReference type="NCBI Taxonomy" id="67316"/>
    <lineage>
        <taxon>Bacteria</taxon>
        <taxon>Bacillati</taxon>
        <taxon>Actinomycetota</taxon>
        <taxon>Actinomycetes</taxon>
        <taxon>Kitasatosporales</taxon>
        <taxon>Streptomycetaceae</taxon>
        <taxon>Streptomyces</taxon>
    </lineage>
</organism>
<name>A0ABV2W3S3_9ACTN</name>
<evidence type="ECO:0000313" key="2">
    <source>
        <dbReference type="Proteomes" id="UP001550378"/>
    </source>
</evidence>
<keyword evidence="2" id="KW-1185">Reference proteome</keyword>
<sequence length="87" mass="9475">MTRPSFTTRELELLDEALGALSEIAGEALTDEAETELEALSFKIRHLGPKPTCPGWGEECSNETEGSDLCPDCLMARLNAQSPRIPL</sequence>
<accession>A0ABV2W3S3</accession>